<accession>A0A7X5XS37</accession>
<keyword evidence="3" id="KW-1185">Reference proteome</keyword>
<keyword evidence="1" id="KW-0812">Transmembrane</keyword>
<sequence length="153" mass="17746">MDNSHLIWIFAIGFPLFFVAMWLLVTRILSWVGWSKYLPAFAWDRPIPADARRFSWATMVIGRFPGGVSYRNAINVWIDQRGIYLRPPVFFRLFHPPLHIGWDQIAAIEPRKTLWVKAWSLAFRRDVPILTFGGSAGEAIFDHWQARHGGRPA</sequence>
<name>A0A7X5XS37_9SPHN</name>
<dbReference type="Proteomes" id="UP000535078">
    <property type="component" value="Unassembled WGS sequence"/>
</dbReference>
<reference evidence="2 3" key="1">
    <citation type="submission" date="2020-03" db="EMBL/GenBank/DDBJ databases">
        <title>Genomic Encyclopedia of Type Strains, Phase IV (KMG-IV): sequencing the most valuable type-strain genomes for metagenomic binning, comparative biology and taxonomic classification.</title>
        <authorList>
            <person name="Goeker M."/>
        </authorList>
    </citation>
    <scope>NUCLEOTIDE SEQUENCE [LARGE SCALE GENOMIC DNA]</scope>
    <source>
        <strain evidence="2 3">DSM 25229</strain>
    </source>
</reference>
<proteinExistence type="predicted"/>
<evidence type="ECO:0000313" key="3">
    <source>
        <dbReference type="Proteomes" id="UP000535078"/>
    </source>
</evidence>
<dbReference type="EMBL" id="JAATIT010000002">
    <property type="protein sequence ID" value="NJB89954.1"/>
    <property type="molecule type" value="Genomic_DNA"/>
</dbReference>
<protein>
    <submittedName>
        <fullName evidence="2">Uncharacterized protein</fullName>
    </submittedName>
</protein>
<evidence type="ECO:0000313" key="2">
    <source>
        <dbReference type="EMBL" id="NJB89954.1"/>
    </source>
</evidence>
<comment type="caution">
    <text evidence="2">The sequence shown here is derived from an EMBL/GenBank/DDBJ whole genome shotgun (WGS) entry which is preliminary data.</text>
</comment>
<feature type="transmembrane region" description="Helical" evidence="1">
    <location>
        <begin position="6"/>
        <end position="25"/>
    </location>
</feature>
<keyword evidence="1" id="KW-0472">Membrane</keyword>
<evidence type="ECO:0000256" key="1">
    <source>
        <dbReference type="SAM" id="Phobius"/>
    </source>
</evidence>
<dbReference type="AlphaFoldDB" id="A0A7X5XS37"/>
<dbReference type="RefSeq" id="WP_167921401.1">
    <property type="nucleotide sequence ID" value="NZ_JAATIT010000002.1"/>
</dbReference>
<organism evidence="2 3">
    <name type="scientific">Sphingopyxis italica</name>
    <dbReference type="NCBI Taxonomy" id="1129133"/>
    <lineage>
        <taxon>Bacteria</taxon>
        <taxon>Pseudomonadati</taxon>
        <taxon>Pseudomonadota</taxon>
        <taxon>Alphaproteobacteria</taxon>
        <taxon>Sphingomonadales</taxon>
        <taxon>Sphingomonadaceae</taxon>
        <taxon>Sphingopyxis</taxon>
    </lineage>
</organism>
<keyword evidence="1" id="KW-1133">Transmembrane helix</keyword>
<gene>
    <name evidence="2" type="ORF">GGR90_002129</name>
</gene>